<dbReference type="SUPFAM" id="SSF53756">
    <property type="entry name" value="UDP-Glycosyltransferase/glycogen phosphorylase"/>
    <property type="match status" value="1"/>
</dbReference>
<accession>A0A7Z0WES4</accession>
<protein>
    <recommendedName>
        <fullName evidence="3">CDP-glycerol:poly(Glycerophosphate) glycerophosphotransferase</fullName>
    </recommendedName>
</protein>
<evidence type="ECO:0008006" key="3">
    <source>
        <dbReference type="Google" id="ProtNLM"/>
    </source>
</evidence>
<name>A0A7Z0WES4_9PSEU</name>
<evidence type="ECO:0000313" key="2">
    <source>
        <dbReference type="Proteomes" id="UP000185696"/>
    </source>
</evidence>
<dbReference type="AlphaFoldDB" id="A0A7Z0WES4"/>
<proteinExistence type="predicted"/>
<dbReference type="Proteomes" id="UP000185696">
    <property type="component" value="Unassembled WGS sequence"/>
</dbReference>
<keyword evidence="2" id="KW-1185">Reference proteome</keyword>
<reference evidence="1 2" key="1">
    <citation type="submission" date="2016-12" db="EMBL/GenBank/DDBJ databases">
        <title>The draft genome sequence of Actinophytocola xinjiangensis.</title>
        <authorList>
            <person name="Wang W."/>
            <person name="Yuan L."/>
        </authorList>
    </citation>
    <scope>NUCLEOTIDE SEQUENCE [LARGE SCALE GENOMIC DNA]</scope>
    <source>
        <strain evidence="1 2">CGMCC 4.4663</strain>
    </source>
</reference>
<evidence type="ECO:0000313" key="1">
    <source>
        <dbReference type="EMBL" id="OLF05646.1"/>
    </source>
</evidence>
<organism evidence="1 2">
    <name type="scientific">Actinophytocola xinjiangensis</name>
    <dbReference type="NCBI Taxonomy" id="485602"/>
    <lineage>
        <taxon>Bacteria</taxon>
        <taxon>Bacillati</taxon>
        <taxon>Actinomycetota</taxon>
        <taxon>Actinomycetes</taxon>
        <taxon>Pseudonocardiales</taxon>
        <taxon>Pseudonocardiaceae</taxon>
    </lineage>
</organism>
<sequence>MLCHNQTSVNRLLEAQDLFRGDFRVRFVVVLGEASRFGSGVPRLLREAGVDRVVPWHALAKERYDLALTASENVDFATITGPVALLPHGLGFNKTVPGGLAGLPDASALRTGRVHIVLSHPDQEAQLRATCPEAAGATLVTGDPTFDRLVASLPLRAHYRRLLDTTGRRLVVLASTWGGESALGRRPDLPRRLLAGLPADTYRVALVAHPNIWAEHDARQLAVYYADELDAGLLLLPPQAGWHAALVAADHVITDHGSLALYAAGLGRPLLLTGAADETVPGSPVDDLRHAAPRLDPSGDLVAQLSAADPSETRAVADRVFAHRGEATERLQDVLYRLLGLDPPDGGPALRRAPDPTPLGHHRVSAFRVRVTSRSPGVLAVDRRPAAVHPPSDDRHLAVEETESNLRLTEKASVIYRDLPADPATADTWAASMLDAFPFATLTATDAGRGRCLAVARDGTRIVLTSSAPHPEVPVLASVAHHCLLAPGPSALTVDTGHSRAPIRLEITRPG</sequence>
<comment type="caution">
    <text evidence="1">The sequence shown here is derived from an EMBL/GenBank/DDBJ whole genome shotgun (WGS) entry which is preliminary data.</text>
</comment>
<dbReference type="EMBL" id="MSIF01000027">
    <property type="protein sequence ID" value="OLF05646.1"/>
    <property type="molecule type" value="Genomic_DNA"/>
</dbReference>
<gene>
    <name evidence="1" type="ORF">BLA60_35585</name>
</gene>